<dbReference type="PANTHER" id="PTHR33924:SF1">
    <property type="entry name" value="DNA-DIRECTED RNA POLYMERASE SUBUNIT BETA"/>
    <property type="match status" value="1"/>
</dbReference>
<proteinExistence type="predicted"/>
<reference evidence="2" key="3">
    <citation type="submission" date="2019-09" db="EMBL/GenBank/DDBJ databases">
        <authorList>
            <person name="Gao Z."/>
        </authorList>
    </citation>
    <scope>NUCLEOTIDE SEQUENCE</scope>
    <source>
        <tissue evidence="2">Leaves</tissue>
    </source>
</reference>
<dbReference type="PANTHER" id="PTHR33924">
    <property type="entry name" value="CATION-TRANSPORTING ATPASE"/>
    <property type="match status" value="1"/>
</dbReference>
<dbReference type="OrthoDB" id="1907176at2759"/>
<evidence type="ECO:0000313" key="3">
    <source>
        <dbReference type="Proteomes" id="UP000516437"/>
    </source>
</evidence>
<name>A0A6A1V1H0_9ROSI</name>
<comment type="caution">
    <text evidence="2">The sequence shown here is derived from an EMBL/GenBank/DDBJ whole genome shotgun (WGS) entry which is preliminary data.</text>
</comment>
<reference evidence="2" key="1">
    <citation type="submission" date="2018-07" db="EMBL/GenBank/DDBJ databases">
        <authorList>
            <person name="Gao Z.-S."/>
            <person name="Jia H.-M."/>
            <person name="Jia H.-J."/>
            <person name="Cai Q.-L."/>
            <person name="Wang Y."/>
            <person name="Zhao H.-B."/>
        </authorList>
    </citation>
    <scope>NUCLEOTIDE SEQUENCE</scope>
    <source>
        <tissue evidence="2">Leaves</tissue>
    </source>
</reference>
<reference evidence="2 3" key="2">
    <citation type="journal article" date="2019" name="Plant Biotechnol. J.">
        <title>The red bayberry genome and genetic basis of sex determination.</title>
        <authorList>
            <person name="Jia H.M."/>
            <person name="Jia H.J."/>
            <person name="Cai Q.L."/>
            <person name="Wang Y."/>
            <person name="Zhao H.B."/>
            <person name="Yang W.F."/>
            <person name="Wang G.Y."/>
            <person name="Li Y.H."/>
            <person name="Zhan D.L."/>
            <person name="Shen Y.T."/>
            <person name="Niu Q.F."/>
            <person name="Chang L."/>
            <person name="Qiu J."/>
            <person name="Zhao L."/>
            <person name="Xie H.B."/>
            <person name="Fu W.Y."/>
            <person name="Jin J."/>
            <person name="Li X.W."/>
            <person name="Jiao Y."/>
            <person name="Zhou C.C."/>
            <person name="Tu T."/>
            <person name="Chai C.Y."/>
            <person name="Gao J.L."/>
            <person name="Fan L.J."/>
            <person name="van de Weg E."/>
            <person name="Wang J.Y."/>
            <person name="Gao Z.S."/>
        </authorList>
    </citation>
    <scope>NUCLEOTIDE SEQUENCE [LARGE SCALE GENOMIC DNA]</scope>
    <source>
        <tissue evidence="2">Leaves</tissue>
    </source>
</reference>
<dbReference type="EMBL" id="RXIC02000025">
    <property type="protein sequence ID" value="KAB1206532.1"/>
    <property type="molecule type" value="Genomic_DNA"/>
</dbReference>
<dbReference type="EMBL" id="RXIC02000025">
    <property type="protein sequence ID" value="KAB1206136.1"/>
    <property type="molecule type" value="Genomic_DNA"/>
</dbReference>
<gene>
    <name evidence="2" type="ORF">CJ030_MR7G000012</name>
    <name evidence="1" type="ORF">CJ030_MR7G014281</name>
</gene>
<evidence type="ECO:0000313" key="1">
    <source>
        <dbReference type="EMBL" id="KAB1206136.1"/>
    </source>
</evidence>
<protein>
    <submittedName>
        <fullName evidence="2">Uncharacterized protein</fullName>
    </submittedName>
</protein>
<accession>A0A6A1V1H0</accession>
<dbReference type="Proteomes" id="UP000516437">
    <property type="component" value="Chromosome 7"/>
</dbReference>
<dbReference type="AlphaFoldDB" id="A0A6A1V1H0"/>
<sequence length="437" mass="47942">MGADLLEDELSKNRPALTDVTNRKREFSLLSGKVGLKSRKGYHENVDCEHKDSQSAKQVCVRVEKCETKLVVDVSENDSSPAHSEVGTSQENNASAIANLPDESREASSLYETAVHVVQGDLVGLKSGEVHDENVDRVHGDSLVVDGSEKDTCPTHSEVGTLQENIASVVANLPDESKEASSLFESTVHVVEGDIVLQSVVEVGDALRDSCISSISMPRFSEICKKAHCRVRGKSQDEEGGLTYRAIQREMKREELVSLICKDSENDLSVGKLASRIYGSTEWLRLPKSKISKFHELGRCTGLKGDGCAGSNAGADSLKGCSCSFCTKAAFIWSDLHYQDIKGRIGALKKSQKEASILVQQILRGKEIEGHGQGNCNKLSKLEPDLTGNWRSLFLHTEDILVRERNQLQANFIALEDLRDDCKTELEMLNGKASKEH</sequence>
<evidence type="ECO:0000313" key="2">
    <source>
        <dbReference type="EMBL" id="KAB1206532.1"/>
    </source>
</evidence>
<keyword evidence="3" id="KW-1185">Reference proteome</keyword>
<organism evidence="2 3">
    <name type="scientific">Morella rubra</name>
    <name type="common">Chinese bayberry</name>
    <dbReference type="NCBI Taxonomy" id="262757"/>
    <lineage>
        <taxon>Eukaryota</taxon>
        <taxon>Viridiplantae</taxon>
        <taxon>Streptophyta</taxon>
        <taxon>Embryophyta</taxon>
        <taxon>Tracheophyta</taxon>
        <taxon>Spermatophyta</taxon>
        <taxon>Magnoliopsida</taxon>
        <taxon>eudicotyledons</taxon>
        <taxon>Gunneridae</taxon>
        <taxon>Pentapetalae</taxon>
        <taxon>rosids</taxon>
        <taxon>fabids</taxon>
        <taxon>Fagales</taxon>
        <taxon>Myricaceae</taxon>
        <taxon>Morella</taxon>
    </lineage>
</organism>